<dbReference type="AlphaFoldDB" id="A0AAI8VWU0"/>
<accession>A0AAI8VWU0</accession>
<keyword evidence="2" id="KW-1185">Reference proteome</keyword>
<comment type="caution">
    <text evidence="1">The sequence shown here is derived from an EMBL/GenBank/DDBJ whole genome shotgun (WGS) entry which is preliminary data.</text>
</comment>
<sequence>MASWYETNNEKRDDLGGWWYIYVDQIVNGKAVETLQEAFGEAGTKFQAGQRGCIRSGSDTFGKLKDNPFMKSAETMLEMYEDAMDKAEIGQVVAWGGTKSAKDISMLIFFKR</sequence>
<protein>
    <submittedName>
        <fullName evidence="1">Uu.00g055410.m01.CDS01</fullName>
    </submittedName>
</protein>
<evidence type="ECO:0000313" key="1">
    <source>
        <dbReference type="EMBL" id="CAJ2512526.1"/>
    </source>
</evidence>
<gene>
    <name evidence="1" type="ORF">KHLLAP_LOCUS12994</name>
</gene>
<evidence type="ECO:0000313" key="2">
    <source>
        <dbReference type="Proteomes" id="UP001295740"/>
    </source>
</evidence>
<organism evidence="1 2">
    <name type="scientific">Anthostomella pinea</name>
    <dbReference type="NCBI Taxonomy" id="933095"/>
    <lineage>
        <taxon>Eukaryota</taxon>
        <taxon>Fungi</taxon>
        <taxon>Dikarya</taxon>
        <taxon>Ascomycota</taxon>
        <taxon>Pezizomycotina</taxon>
        <taxon>Sordariomycetes</taxon>
        <taxon>Xylariomycetidae</taxon>
        <taxon>Xylariales</taxon>
        <taxon>Xylariaceae</taxon>
        <taxon>Anthostomella</taxon>
    </lineage>
</organism>
<proteinExistence type="predicted"/>
<dbReference type="EMBL" id="CAUWAG010000019">
    <property type="protein sequence ID" value="CAJ2512526.1"/>
    <property type="molecule type" value="Genomic_DNA"/>
</dbReference>
<reference evidence="1" key="1">
    <citation type="submission" date="2023-10" db="EMBL/GenBank/DDBJ databases">
        <authorList>
            <person name="Hackl T."/>
        </authorList>
    </citation>
    <scope>NUCLEOTIDE SEQUENCE</scope>
</reference>
<dbReference type="Proteomes" id="UP001295740">
    <property type="component" value="Unassembled WGS sequence"/>
</dbReference>
<name>A0AAI8VWU0_9PEZI</name>